<reference evidence="1" key="1">
    <citation type="submission" date="2024-03" db="EMBL/GenBank/DDBJ databases">
        <title>Novel Streptomyces species of biotechnological and ecological value are a feature of Machair soil.</title>
        <authorList>
            <person name="Prole J.R."/>
            <person name="Goodfellow M."/>
            <person name="Allenby N."/>
            <person name="Ward A.C."/>
        </authorList>
    </citation>
    <scope>NUCLEOTIDE SEQUENCE</scope>
    <source>
        <strain evidence="1">MS2.AVA.5</strain>
    </source>
</reference>
<comment type="caution">
    <text evidence="1">The sequence shown here is derived from an EMBL/GenBank/DDBJ whole genome shotgun (WGS) entry which is preliminary data.</text>
</comment>
<name>A0ACC6PVJ0_9ACTN</name>
<evidence type="ECO:0000313" key="2">
    <source>
        <dbReference type="Proteomes" id="UP001377168"/>
    </source>
</evidence>
<accession>A0ACC6PVJ0</accession>
<dbReference type="Proteomes" id="UP001377168">
    <property type="component" value="Unassembled WGS sequence"/>
</dbReference>
<evidence type="ECO:0000313" key="1">
    <source>
        <dbReference type="EMBL" id="MEJ8635480.1"/>
    </source>
</evidence>
<gene>
    <name evidence="1" type="ORF">WKI67_19060</name>
</gene>
<sequence>MTGSAIAIPLLGAGSASAADAATWDRVAACESGGQWSADMDNGYYGGLQFAQETWEDFGGTDYADRADLASRSQQIAVAEKVLEAQGPEAWATCAGIAGLTQDGTGTGVDPGASPSGEQSAPATSDNPLASLAPSKSASPSETAEPAPAPTQGIGNSGTGDSGSATGKHRGEPAAEPTEPESTGATGTTEPGNTDNEREAGRHASRDDDAARDGEGAADEAGKPAETNDADATPGSYTVRPGDSLSAIAAAQKLPGGWSSLYKANAETVGDDPDLILPGQSLELDPK</sequence>
<organism evidence="1 2">
    <name type="scientific">Streptomyces achmelvichensis</name>
    <dbReference type="NCBI Taxonomy" id="3134111"/>
    <lineage>
        <taxon>Bacteria</taxon>
        <taxon>Bacillati</taxon>
        <taxon>Actinomycetota</taxon>
        <taxon>Actinomycetes</taxon>
        <taxon>Kitasatosporales</taxon>
        <taxon>Streptomycetaceae</taxon>
        <taxon>Streptomyces</taxon>
    </lineage>
</organism>
<keyword evidence="2" id="KW-1185">Reference proteome</keyword>
<proteinExistence type="predicted"/>
<protein>
    <submittedName>
        <fullName evidence="1">Transglycosylase family protein</fullName>
    </submittedName>
</protein>
<dbReference type="EMBL" id="JBBKAJ010000022">
    <property type="protein sequence ID" value="MEJ8635480.1"/>
    <property type="molecule type" value="Genomic_DNA"/>
</dbReference>